<reference evidence="12 13" key="1">
    <citation type="submission" date="2018-08" db="EMBL/GenBank/DDBJ databases">
        <title>Acidipila sp. 4G-K13, an acidobacterium isolated from forest soil.</title>
        <authorList>
            <person name="Gao Z.-H."/>
            <person name="Qiu L.-H."/>
        </authorList>
    </citation>
    <scope>NUCLEOTIDE SEQUENCE [LARGE SCALE GENOMIC DNA]</scope>
    <source>
        <strain evidence="12 13">4G-K13</strain>
    </source>
</reference>
<dbReference type="Gene3D" id="3.40.1170.10">
    <property type="entry name" value="DNA repair protein MutS, domain I"/>
    <property type="match status" value="1"/>
</dbReference>
<dbReference type="FunFam" id="3.40.50.300:FF:000870">
    <property type="entry name" value="MutS protein homolog 4"/>
    <property type="match status" value="1"/>
</dbReference>
<protein>
    <recommendedName>
        <fullName evidence="2 9">DNA mismatch repair protein MutS</fullName>
    </recommendedName>
</protein>
<dbReference type="Pfam" id="PF05192">
    <property type="entry name" value="MutS_III"/>
    <property type="match status" value="1"/>
</dbReference>
<dbReference type="SUPFAM" id="SSF52540">
    <property type="entry name" value="P-loop containing nucleoside triphosphate hydrolases"/>
    <property type="match status" value="1"/>
</dbReference>
<keyword evidence="7 9" id="KW-0234">DNA repair</keyword>
<dbReference type="Proteomes" id="UP000264702">
    <property type="component" value="Unassembled WGS sequence"/>
</dbReference>
<dbReference type="Gene3D" id="1.10.1420.10">
    <property type="match status" value="2"/>
</dbReference>
<keyword evidence="3 9" id="KW-0547">Nucleotide-binding</keyword>
<feature type="domain" description="DNA mismatch repair proteins mutS family" evidence="11">
    <location>
        <begin position="746"/>
        <end position="762"/>
    </location>
</feature>
<dbReference type="OrthoDB" id="9802448at2"/>
<keyword evidence="4 9" id="KW-0227">DNA damage</keyword>
<dbReference type="PANTHER" id="PTHR11361:SF34">
    <property type="entry name" value="DNA MISMATCH REPAIR PROTEIN MSH1, MITOCHONDRIAL"/>
    <property type="match status" value="1"/>
</dbReference>
<keyword evidence="5 9" id="KW-0067">ATP-binding</keyword>
<dbReference type="PROSITE" id="PS00486">
    <property type="entry name" value="DNA_MISMATCH_REPAIR_2"/>
    <property type="match status" value="1"/>
</dbReference>
<dbReference type="AlphaFoldDB" id="A0A372ISR0"/>
<dbReference type="SUPFAM" id="SSF48334">
    <property type="entry name" value="DNA repair protein MutS, domain III"/>
    <property type="match status" value="1"/>
</dbReference>
<sequence>MRQYYAAKQQNPDALLFFRMGDFYELFYEDAKVAARELQITLTARDREKTQPMCGVPYHAAEAYLTRLLRKGYRVAICEQMEDPKLTKKIVRREVTRVLSPGTAIDSALGPEQNNYLAAVYADASEAKAGSKGVERTAGLAYLDLSTAEFRATEFSGANALALCVDELLKLNPSEVILPGGASSLHPSAPKPSAPGTPDLFAKDGEFTKALERVKTRTPVEDWVFTPDFALPLLERQMGSKSLEGFGLAEHRAAAVAAGAIVHYVRTTQQSEAVHVDSLRFYRRAEFLHLDQVTVRNLELLDPLFHDAGRETTLFYALDACATPMGKRMLRAAILRPLLDKACIHERYEAVDAARQDLILREELRRGLAGILDLERLLARISLDSAGPRDVLSLAASLKHLPDVKGTVGRLAAGAKAPAFSEAESARLKPCPDTKHLFWARAGQNLDTLEDLCAAIMATIVPEPPLTLADGGVIQPGMDAELDELRTIGHSGRSAIAAIEERERQRTGIGSLKVRFNSVFGYYIEITKSNLANVPADYERKQTLVNAERFTTPEIKEYETKVLTAQERSVEIEKRIFAALRARLMENAGRIRRTSTVVAEIDLVANFAHLAAMRNYTRPVLDSSCVMEIAAGRHPVIERLMEDAGEGRFVPNDLYLDGSGNVAAPNLLLITGPNMGGKSTYLRQAALLVILAQMGSFVPAERMRYGIVDRVYTRIGASDNVARGRSTFMVEMTETATILNTATAQSLILLDEMGRGTSTFDGLALAWATLEYLQEKVGARALFATHYHELTLLAEQLPKLKNLRVAVKESAQGIVFLHRIEEGPANKSYGIDVARLAGLPAGVIQRARQVLKQHERSERHNVAVETEPSLQMTMFTPLSQRILDRLNETDINSLTPLEALNLLSELKVEIKGGQ</sequence>
<evidence type="ECO:0000256" key="3">
    <source>
        <dbReference type="ARBA" id="ARBA00022741"/>
    </source>
</evidence>
<dbReference type="SMART" id="SM00534">
    <property type="entry name" value="MUTSac"/>
    <property type="match status" value="1"/>
</dbReference>
<dbReference type="CDD" id="cd03284">
    <property type="entry name" value="ABC_MutS1"/>
    <property type="match status" value="1"/>
</dbReference>
<evidence type="ECO:0000256" key="2">
    <source>
        <dbReference type="ARBA" id="ARBA00021982"/>
    </source>
</evidence>
<dbReference type="Pfam" id="PF05188">
    <property type="entry name" value="MutS_II"/>
    <property type="match status" value="1"/>
</dbReference>
<dbReference type="InterPro" id="IPR007695">
    <property type="entry name" value="DNA_mismatch_repair_MutS-lik_N"/>
</dbReference>
<dbReference type="HAMAP" id="MF_00096">
    <property type="entry name" value="MutS"/>
    <property type="match status" value="1"/>
</dbReference>
<evidence type="ECO:0000256" key="8">
    <source>
        <dbReference type="ARBA" id="ARBA00024647"/>
    </source>
</evidence>
<dbReference type="NCBIfam" id="TIGR01070">
    <property type="entry name" value="mutS1"/>
    <property type="match status" value="1"/>
</dbReference>
<proteinExistence type="inferred from homology"/>
<dbReference type="Pfam" id="PF05190">
    <property type="entry name" value="MutS_IV"/>
    <property type="match status" value="1"/>
</dbReference>
<evidence type="ECO:0000256" key="1">
    <source>
        <dbReference type="ARBA" id="ARBA00006271"/>
    </source>
</evidence>
<dbReference type="GO" id="GO:0005524">
    <property type="term" value="F:ATP binding"/>
    <property type="evidence" value="ECO:0007669"/>
    <property type="project" value="UniProtKB-UniRule"/>
</dbReference>
<comment type="function">
    <text evidence="8 9">This protein is involved in the repair of mismatches in DNA. It is possible that it carries out the mismatch recognition step. This protein has a weak ATPase activity.</text>
</comment>
<dbReference type="Gene3D" id="3.40.50.300">
    <property type="entry name" value="P-loop containing nucleotide triphosphate hydrolases"/>
    <property type="match status" value="1"/>
</dbReference>
<dbReference type="SUPFAM" id="SSF53150">
    <property type="entry name" value="DNA repair protein MutS, domain II"/>
    <property type="match status" value="1"/>
</dbReference>
<dbReference type="PIRSF" id="PIRSF037677">
    <property type="entry name" value="DNA_mis_repair_Msh6"/>
    <property type="match status" value="1"/>
</dbReference>
<dbReference type="InterPro" id="IPR005748">
    <property type="entry name" value="DNA_mismatch_repair_MutS"/>
</dbReference>
<dbReference type="GO" id="GO:0140664">
    <property type="term" value="F:ATP-dependent DNA damage sensor activity"/>
    <property type="evidence" value="ECO:0007669"/>
    <property type="project" value="InterPro"/>
</dbReference>
<evidence type="ECO:0000313" key="12">
    <source>
        <dbReference type="EMBL" id="RFU17918.1"/>
    </source>
</evidence>
<evidence type="ECO:0000256" key="6">
    <source>
        <dbReference type="ARBA" id="ARBA00023125"/>
    </source>
</evidence>
<dbReference type="InterPro" id="IPR007861">
    <property type="entry name" value="DNA_mismatch_repair_MutS_clamp"/>
</dbReference>
<evidence type="ECO:0000256" key="10">
    <source>
        <dbReference type="RuleBase" id="RU003756"/>
    </source>
</evidence>
<accession>A0A372ISR0</accession>
<dbReference type="FunFam" id="3.40.1170.10:FF:000001">
    <property type="entry name" value="DNA mismatch repair protein MutS"/>
    <property type="match status" value="1"/>
</dbReference>
<dbReference type="Pfam" id="PF01624">
    <property type="entry name" value="MutS_I"/>
    <property type="match status" value="1"/>
</dbReference>
<name>A0A372ISR0_9BACT</name>
<dbReference type="InterPro" id="IPR007696">
    <property type="entry name" value="DNA_mismatch_repair_MutS_core"/>
</dbReference>
<dbReference type="GO" id="GO:0003684">
    <property type="term" value="F:damaged DNA binding"/>
    <property type="evidence" value="ECO:0007669"/>
    <property type="project" value="UniProtKB-UniRule"/>
</dbReference>
<dbReference type="InterPro" id="IPR017261">
    <property type="entry name" value="DNA_mismatch_repair_MutS/MSH"/>
</dbReference>
<dbReference type="InterPro" id="IPR036187">
    <property type="entry name" value="DNA_mismatch_repair_MutS_sf"/>
</dbReference>
<evidence type="ECO:0000256" key="7">
    <source>
        <dbReference type="ARBA" id="ARBA00023204"/>
    </source>
</evidence>
<comment type="similarity">
    <text evidence="1 9 10">Belongs to the DNA mismatch repair MutS family.</text>
</comment>
<dbReference type="InterPro" id="IPR007860">
    <property type="entry name" value="DNA_mmatch_repair_MutS_con_dom"/>
</dbReference>
<dbReference type="Gene3D" id="3.30.420.110">
    <property type="entry name" value="MutS, connector domain"/>
    <property type="match status" value="1"/>
</dbReference>
<dbReference type="InterPro" id="IPR027417">
    <property type="entry name" value="P-loop_NTPase"/>
</dbReference>
<evidence type="ECO:0000259" key="11">
    <source>
        <dbReference type="PROSITE" id="PS00486"/>
    </source>
</evidence>
<organism evidence="12 13">
    <name type="scientific">Paracidobacterium acidisoli</name>
    <dbReference type="NCBI Taxonomy" id="2303751"/>
    <lineage>
        <taxon>Bacteria</taxon>
        <taxon>Pseudomonadati</taxon>
        <taxon>Acidobacteriota</taxon>
        <taxon>Terriglobia</taxon>
        <taxon>Terriglobales</taxon>
        <taxon>Acidobacteriaceae</taxon>
        <taxon>Paracidobacterium</taxon>
    </lineage>
</organism>
<evidence type="ECO:0000256" key="5">
    <source>
        <dbReference type="ARBA" id="ARBA00022840"/>
    </source>
</evidence>
<dbReference type="EMBL" id="QVQT01000002">
    <property type="protein sequence ID" value="RFU17918.1"/>
    <property type="molecule type" value="Genomic_DNA"/>
</dbReference>
<dbReference type="InterPro" id="IPR036678">
    <property type="entry name" value="MutS_con_dom_sf"/>
</dbReference>
<dbReference type="SMART" id="SM00533">
    <property type="entry name" value="MUTSd"/>
    <property type="match status" value="1"/>
</dbReference>
<comment type="caution">
    <text evidence="12">The sequence shown here is derived from an EMBL/GenBank/DDBJ whole genome shotgun (WGS) entry which is preliminary data.</text>
</comment>
<keyword evidence="6 9" id="KW-0238">DNA-binding</keyword>
<dbReference type="GO" id="GO:0006298">
    <property type="term" value="P:mismatch repair"/>
    <property type="evidence" value="ECO:0007669"/>
    <property type="project" value="UniProtKB-UniRule"/>
</dbReference>
<evidence type="ECO:0000256" key="9">
    <source>
        <dbReference type="HAMAP-Rule" id="MF_00096"/>
    </source>
</evidence>
<dbReference type="GO" id="GO:0030983">
    <property type="term" value="F:mismatched DNA binding"/>
    <property type="evidence" value="ECO:0007669"/>
    <property type="project" value="InterPro"/>
</dbReference>
<evidence type="ECO:0000256" key="4">
    <source>
        <dbReference type="ARBA" id="ARBA00022763"/>
    </source>
</evidence>
<dbReference type="PANTHER" id="PTHR11361">
    <property type="entry name" value="DNA MISMATCH REPAIR PROTEIN MUTS FAMILY MEMBER"/>
    <property type="match status" value="1"/>
</dbReference>
<dbReference type="SUPFAM" id="SSF55271">
    <property type="entry name" value="DNA repair protein MutS, domain I"/>
    <property type="match status" value="1"/>
</dbReference>
<evidence type="ECO:0000313" key="13">
    <source>
        <dbReference type="Proteomes" id="UP000264702"/>
    </source>
</evidence>
<dbReference type="InterPro" id="IPR045076">
    <property type="entry name" value="MutS"/>
</dbReference>
<dbReference type="NCBIfam" id="NF003810">
    <property type="entry name" value="PRK05399.1"/>
    <property type="match status" value="1"/>
</dbReference>
<keyword evidence="13" id="KW-1185">Reference proteome</keyword>
<dbReference type="RefSeq" id="WP_117298665.1">
    <property type="nucleotide sequence ID" value="NZ_QVQT02000002.1"/>
</dbReference>
<gene>
    <name evidence="9 12" type="primary">mutS</name>
    <name evidence="12" type="ORF">D0Y96_03790</name>
</gene>
<dbReference type="GO" id="GO:0005829">
    <property type="term" value="C:cytosol"/>
    <property type="evidence" value="ECO:0007669"/>
    <property type="project" value="TreeGrafter"/>
</dbReference>
<dbReference type="InterPro" id="IPR016151">
    <property type="entry name" value="DNA_mismatch_repair_MutS_N"/>
</dbReference>
<feature type="binding site" evidence="9">
    <location>
        <begin position="672"/>
        <end position="679"/>
    </location>
    <ligand>
        <name>ATP</name>
        <dbReference type="ChEBI" id="CHEBI:30616"/>
    </ligand>
</feature>
<dbReference type="Pfam" id="PF00488">
    <property type="entry name" value="MutS_V"/>
    <property type="match status" value="1"/>
</dbReference>
<dbReference type="InterPro" id="IPR000432">
    <property type="entry name" value="DNA_mismatch_repair_MutS_C"/>
</dbReference>